<dbReference type="GO" id="GO:0043565">
    <property type="term" value="F:sequence-specific DNA binding"/>
    <property type="evidence" value="ECO:0007669"/>
    <property type="project" value="InterPro"/>
</dbReference>
<keyword evidence="6" id="KW-1185">Reference proteome</keyword>
<comment type="caution">
    <text evidence="5">The sequence shown here is derived from an EMBL/GenBank/DDBJ whole genome shotgun (WGS) entry which is preliminary data.</text>
</comment>
<protein>
    <submittedName>
        <fullName evidence="5">Transcriptional regulator</fullName>
    </submittedName>
</protein>
<dbReference type="SUPFAM" id="SSF46689">
    <property type="entry name" value="Homeodomain-like"/>
    <property type="match status" value="1"/>
</dbReference>
<evidence type="ECO:0000256" key="3">
    <source>
        <dbReference type="ARBA" id="ARBA00023163"/>
    </source>
</evidence>
<dbReference type="SMART" id="SM00342">
    <property type="entry name" value="HTH_ARAC"/>
    <property type="match status" value="1"/>
</dbReference>
<dbReference type="Gene3D" id="1.10.10.60">
    <property type="entry name" value="Homeodomain-like"/>
    <property type="match status" value="1"/>
</dbReference>
<dbReference type="PROSITE" id="PS01124">
    <property type="entry name" value="HTH_ARAC_FAMILY_2"/>
    <property type="match status" value="1"/>
</dbReference>
<dbReference type="AlphaFoldDB" id="A0A8J3GZK6"/>
<organism evidence="5 6">
    <name type="scientific">Seohaeicola zhoushanensis</name>
    <dbReference type="NCBI Taxonomy" id="1569283"/>
    <lineage>
        <taxon>Bacteria</taxon>
        <taxon>Pseudomonadati</taxon>
        <taxon>Pseudomonadota</taxon>
        <taxon>Alphaproteobacteria</taxon>
        <taxon>Rhodobacterales</taxon>
        <taxon>Roseobacteraceae</taxon>
        <taxon>Seohaeicola</taxon>
    </lineage>
</organism>
<gene>
    <name evidence="5" type="ORF">GCM10017056_29430</name>
</gene>
<dbReference type="PANTHER" id="PTHR46796">
    <property type="entry name" value="HTH-TYPE TRANSCRIPTIONAL ACTIVATOR RHAS-RELATED"/>
    <property type="match status" value="1"/>
</dbReference>
<dbReference type="Proteomes" id="UP000626220">
    <property type="component" value="Unassembled WGS sequence"/>
</dbReference>
<dbReference type="InterPro" id="IPR018060">
    <property type="entry name" value="HTH_AraC"/>
</dbReference>
<proteinExistence type="predicted"/>
<evidence type="ECO:0000313" key="5">
    <source>
        <dbReference type="EMBL" id="GHF55982.1"/>
    </source>
</evidence>
<reference evidence="5" key="2">
    <citation type="submission" date="2020-09" db="EMBL/GenBank/DDBJ databases">
        <authorList>
            <person name="Sun Q."/>
            <person name="Kim S."/>
        </authorList>
    </citation>
    <scope>NUCLEOTIDE SEQUENCE</scope>
    <source>
        <strain evidence="5">KCTC 42650</strain>
    </source>
</reference>
<evidence type="ECO:0000259" key="4">
    <source>
        <dbReference type="PROSITE" id="PS01124"/>
    </source>
</evidence>
<keyword evidence="1" id="KW-0805">Transcription regulation</keyword>
<dbReference type="Pfam" id="PF12833">
    <property type="entry name" value="HTH_18"/>
    <property type="match status" value="1"/>
</dbReference>
<name>A0A8J3GZK6_9RHOB</name>
<sequence>MPQADSDSASIRLLTLAQLSARGSWQLELAHDRAESLLIWLTRGQGLALMDGVRRGIGAHNALFIPAGTVMSIELGRQGFGQALCIRDTSGLNLPRTPVHLRTREAPAQMELNGLLDAMMREQVAGRAMLDTAMAAHAALISVWLHRQIDRVGPEILPDTPSVRLMRAFMARIVQPDAEMISLEEHAAVIGVTPTHLARVSKAETGRTAAALITERRLHRARSLLAETETPIQDIARQLGFASAAYFTRFIQQHCGIGPSALRRNPARPLPGPTPAISAATTATAAPPAPQLIRARVAFGPGSDESKR</sequence>
<keyword evidence="3" id="KW-0804">Transcription</keyword>
<dbReference type="InterPro" id="IPR050204">
    <property type="entry name" value="AraC_XylS_family_regulators"/>
</dbReference>
<dbReference type="EMBL" id="BNCJ01000008">
    <property type="protein sequence ID" value="GHF55982.1"/>
    <property type="molecule type" value="Genomic_DNA"/>
</dbReference>
<evidence type="ECO:0000256" key="2">
    <source>
        <dbReference type="ARBA" id="ARBA00023125"/>
    </source>
</evidence>
<dbReference type="InterPro" id="IPR009057">
    <property type="entry name" value="Homeodomain-like_sf"/>
</dbReference>
<feature type="domain" description="HTH araC/xylS-type" evidence="4">
    <location>
        <begin position="163"/>
        <end position="265"/>
    </location>
</feature>
<dbReference type="GO" id="GO:0003700">
    <property type="term" value="F:DNA-binding transcription factor activity"/>
    <property type="evidence" value="ECO:0007669"/>
    <property type="project" value="InterPro"/>
</dbReference>
<evidence type="ECO:0000256" key="1">
    <source>
        <dbReference type="ARBA" id="ARBA00023015"/>
    </source>
</evidence>
<reference evidence="5" key="1">
    <citation type="journal article" date="2014" name="Int. J. Syst. Evol. Microbiol.">
        <title>Complete genome sequence of Corynebacterium casei LMG S-19264T (=DSM 44701T), isolated from a smear-ripened cheese.</title>
        <authorList>
            <consortium name="US DOE Joint Genome Institute (JGI-PGF)"/>
            <person name="Walter F."/>
            <person name="Albersmeier A."/>
            <person name="Kalinowski J."/>
            <person name="Ruckert C."/>
        </authorList>
    </citation>
    <scope>NUCLEOTIDE SEQUENCE</scope>
    <source>
        <strain evidence="5">KCTC 42650</strain>
    </source>
</reference>
<dbReference type="RefSeq" id="WP_189680851.1">
    <property type="nucleotide sequence ID" value="NZ_BNCJ01000008.1"/>
</dbReference>
<accession>A0A8J3GZK6</accession>
<keyword evidence="2" id="KW-0238">DNA-binding</keyword>
<evidence type="ECO:0000313" key="6">
    <source>
        <dbReference type="Proteomes" id="UP000626220"/>
    </source>
</evidence>